<accession>A0A2T4LUK5</accession>
<evidence type="ECO:0000256" key="1">
    <source>
        <dbReference type="ARBA" id="ARBA00004651"/>
    </source>
</evidence>
<evidence type="ECO:0000256" key="9">
    <source>
        <dbReference type="ARBA" id="ARBA00023136"/>
    </source>
</evidence>
<dbReference type="InterPro" id="IPR035906">
    <property type="entry name" value="MetI-like_sf"/>
</dbReference>
<evidence type="ECO:0000313" key="12">
    <source>
        <dbReference type="Proteomes" id="UP000241208"/>
    </source>
</evidence>
<evidence type="ECO:0000256" key="10">
    <source>
        <dbReference type="RuleBase" id="RU363032"/>
    </source>
</evidence>
<keyword evidence="7 10" id="KW-1133">Transmembrane helix</keyword>
<dbReference type="GO" id="GO:0015675">
    <property type="term" value="P:nickel cation transport"/>
    <property type="evidence" value="ECO:0007669"/>
    <property type="project" value="UniProtKB-KW"/>
</dbReference>
<keyword evidence="4" id="KW-0533">Nickel</keyword>
<protein>
    <submittedName>
        <fullName evidence="11">Amino acid ABC transporter permease</fullName>
    </submittedName>
</protein>
<evidence type="ECO:0000256" key="4">
    <source>
        <dbReference type="ARBA" id="ARBA00022596"/>
    </source>
</evidence>
<dbReference type="NCBIfam" id="TIGR01726">
    <property type="entry name" value="HEQRo_perm_3TM"/>
    <property type="match status" value="1"/>
</dbReference>
<dbReference type="InterPro" id="IPR043429">
    <property type="entry name" value="ArtM/GltK/GlnP/TcyL/YhdX-like"/>
</dbReference>
<keyword evidence="9 10" id="KW-0472">Membrane</keyword>
<dbReference type="GO" id="GO:0006865">
    <property type="term" value="P:amino acid transport"/>
    <property type="evidence" value="ECO:0007669"/>
    <property type="project" value="UniProtKB-KW"/>
</dbReference>
<evidence type="ECO:0000256" key="8">
    <source>
        <dbReference type="ARBA" id="ARBA00023112"/>
    </source>
</evidence>
<dbReference type="EMBL" id="PYZR01000020">
    <property type="protein sequence ID" value="PTF67030.1"/>
    <property type="molecule type" value="Genomic_DNA"/>
</dbReference>
<dbReference type="InterPro" id="IPR000515">
    <property type="entry name" value="MetI-like"/>
</dbReference>
<dbReference type="RefSeq" id="WP_107384141.1">
    <property type="nucleotide sequence ID" value="NZ_CP126540.1"/>
</dbReference>
<dbReference type="AlphaFoldDB" id="A0A2T4LUK5"/>
<keyword evidence="8" id="KW-0921">Nickel transport</keyword>
<keyword evidence="8" id="KW-0406">Ion transport</keyword>
<feature type="transmembrane region" description="Helical" evidence="10">
    <location>
        <begin position="168"/>
        <end position="185"/>
    </location>
</feature>
<feature type="transmembrane region" description="Helical" evidence="10">
    <location>
        <begin position="197"/>
        <end position="218"/>
    </location>
</feature>
<dbReference type="Proteomes" id="UP000241208">
    <property type="component" value="Unassembled WGS sequence"/>
</dbReference>
<dbReference type="SUPFAM" id="SSF161098">
    <property type="entry name" value="MetI-like"/>
    <property type="match status" value="1"/>
</dbReference>
<dbReference type="Pfam" id="PF00528">
    <property type="entry name" value="BPD_transp_1"/>
    <property type="match status" value="1"/>
</dbReference>
<dbReference type="PROSITE" id="PS50928">
    <property type="entry name" value="ABC_TM1"/>
    <property type="match status" value="1"/>
</dbReference>
<evidence type="ECO:0000256" key="7">
    <source>
        <dbReference type="ARBA" id="ARBA00022989"/>
    </source>
</evidence>
<evidence type="ECO:0000256" key="5">
    <source>
        <dbReference type="ARBA" id="ARBA00022692"/>
    </source>
</evidence>
<name>A0A2T4LUK5_9STAP</name>
<keyword evidence="3" id="KW-1003">Cell membrane</keyword>
<dbReference type="GO" id="GO:0043190">
    <property type="term" value="C:ATP-binding cassette (ABC) transporter complex"/>
    <property type="evidence" value="ECO:0007669"/>
    <property type="project" value="InterPro"/>
</dbReference>
<evidence type="ECO:0000256" key="6">
    <source>
        <dbReference type="ARBA" id="ARBA00022970"/>
    </source>
</evidence>
<feature type="transmembrane region" description="Helical" evidence="10">
    <location>
        <begin position="90"/>
        <end position="109"/>
    </location>
</feature>
<gene>
    <name evidence="11" type="ORF">BUY34_03115</name>
</gene>
<proteinExistence type="inferred from homology"/>
<evidence type="ECO:0000256" key="3">
    <source>
        <dbReference type="ARBA" id="ARBA00022475"/>
    </source>
</evidence>
<keyword evidence="2 10" id="KW-0813">Transport</keyword>
<feature type="transmembrane region" description="Helical" evidence="10">
    <location>
        <begin position="20"/>
        <end position="42"/>
    </location>
</feature>
<comment type="subcellular location">
    <subcellularLocation>
        <location evidence="1 10">Cell membrane</location>
        <topology evidence="1 10">Multi-pass membrane protein</topology>
    </subcellularLocation>
</comment>
<keyword evidence="6" id="KW-0029">Amino-acid transport</keyword>
<dbReference type="Gene3D" id="1.10.3720.10">
    <property type="entry name" value="MetI-like"/>
    <property type="match status" value="1"/>
</dbReference>
<comment type="similarity">
    <text evidence="10">Belongs to the binding-protein-dependent transport system permease family.</text>
</comment>
<evidence type="ECO:0000256" key="2">
    <source>
        <dbReference type="ARBA" id="ARBA00022448"/>
    </source>
</evidence>
<comment type="caution">
    <text evidence="11">The sequence shown here is derived from an EMBL/GenBank/DDBJ whole genome shotgun (WGS) entry which is preliminary data.</text>
</comment>
<evidence type="ECO:0000313" key="11">
    <source>
        <dbReference type="EMBL" id="PTF67030.1"/>
    </source>
</evidence>
<dbReference type="CDD" id="cd06261">
    <property type="entry name" value="TM_PBP2"/>
    <property type="match status" value="1"/>
</dbReference>
<dbReference type="InterPro" id="IPR010065">
    <property type="entry name" value="AA_ABC_transptr_permease_3TM"/>
</dbReference>
<feature type="transmembrane region" description="Helical" evidence="10">
    <location>
        <begin position="63"/>
        <end position="84"/>
    </location>
</feature>
<organism evidence="11 12">
    <name type="scientific">Staphylococcus cohnii</name>
    <dbReference type="NCBI Taxonomy" id="29382"/>
    <lineage>
        <taxon>Bacteria</taxon>
        <taxon>Bacillati</taxon>
        <taxon>Bacillota</taxon>
        <taxon>Bacilli</taxon>
        <taxon>Bacillales</taxon>
        <taxon>Staphylococcaceae</taxon>
        <taxon>Staphylococcus</taxon>
        <taxon>Staphylococcus cohnii species complex</taxon>
    </lineage>
</organism>
<reference evidence="11 12" key="1">
    <citation type="journal article" date="2016" name="Front. Microbiol.">
        <title>Comprehensive Phylogenetic Analysis of Bovine Non-aureus Staphylococci Species Based on Whole-Genome Sequencing.</title>
        <authorList>
            <person name="Naushad S."/>
            <person name="Barkema H.W."/>
            <person name="Luby C."/>
            <person name="Condas L.A."/>
            <person name="Nobrega D.B."/>
            <person name="Carson D.A."/>
            <person name="De Buck J."/>
        </authorList>
    </citation>
    <scope>NUCLEOTIDE SEQUENCE [LARGE SCALE GENOMIC DNA]</scope>
    <source>
        <strain evidence="11 12">SNUC 3829</strain>
    </source>
</reference>
<sequence length="228" mass="25972">MTNSVDWVDLFRQVLQQLPITLLIFILSLFFALILGCLLATIRIKKVKILSPIVRIYLSFIRSTPLILQLFLAYFALPQLLLFIQIDINHFSRLFFVILAFTLHTGAYLSEIIRAGYQSVDYSQIEAGLSVGLSYPRILKEIIIPQALRNSIPNLTTQVIELIKDTSLAFTIGIIDMMGQVKLIIGNNYGLGMLEVYIVISIIYWIIALIIQTIFALINKHAQKPYRI</sequence>
<dbReference type="PANTHER" id="PTHR30614">
    <property type="entry name" value="MEMBRANE COMPONENT OF AMINO ACID ABC TRANSPORTER"/>
    <property type="match status" value="1"/>
</dbReference>
<dbReference type="GO" id="GO:0022857">
    <property type="term" value="F:transmembrane transporter activity"/>
    <property type="evidence" value="ECO:0007669"/>
    <property type="project" value="InterPro"/>
</dbReference>
<keyword evidence="5 10" id="KW-0812">Transmembrane</keyword>
<dbReference type="PANTHER" id="PTHR30614:SF0">
    <property type="entry name" value="L-CYSTINE TRANSPORT SYSTEM PERMEASE PROTEIN TCYL"/>
    <property type="match status" value="1"/>
</dbReference>